<keyword evidence="4 8" id="KW-0645">Protease</keyword>
<dbReference type="EC" id="3.4.21.10" evidence="2"/>
<dbReference type="GO" id="GO:0004252">
    <property type="term" value="F:serine-type endopeptidase activity"/>
    <property type="evidence" value="ECO:0007669"/>
    <property type="project" value="InterPro"/>
</dbReference>
<dbReference type="InterPro" id="IPR043504">
    <property type="entry name" value="Peptidase_S1_PA_chymotrypsin"/>
</dbReference>
<evidence type="ECO:0000256" key="3">
    <source>
        <dbReference type="ARBA" id="ARBA00017161"/>
    </source>
</evidence>
<keyword evidence="6 8" id="KW-0720">Serine protease</keyword>
<evidence type="ECO:0000256" key="5">
    <source>
        <dbReference type="ARBA" id="ARBA00022801"/>
    </source>
</evidence>
<keyword evidence="5 8" id="KW-0378">Hydrolase</keyword>
<dbReference type="CDD" id="cd00190">
    <property type="entry name" value="Tryp_SPc"/>
    <property type="match status" value="1"/>
</dbReference>
<evidence type="ECO:0000256" key="8">
    <source>
        <dbReference type="RuleBase" id="RU363034"/>
    </source>
</evidence>
<protein>
    <recommendedName>
        <fullName evidence="3">Acrosin</fullName>
        <ecNumber evidence="2">3.4.21.10</ecNumber>
    </recommendedName>
</protein>
<dbReference type="PROSITE" id="PS00134">
    <property type="entry name" value="TRYPSIN_HIS"/>
    <property type="match status" value="1"/>
</dbReference>
<evidence type="ECO:0000256" key="7">
    <source>
        <dbReference type="ARBA" id="ARBA00023157"/>
    </source>
</evidence>
<dbReference type="FunFam" id="2.40.10.10:FF:000003">
    <property type="entry name" value="Transmembrane serine protease 3"/>
    <property type="match status" value="1"/>
</dbReference>
<dbReference type="InterPro" id="IPR009003">
    <property type="entry name" value="Peptidase_S1_PA"/>
</dbReference>
<dbReference type="SMART" id="SM00020">
    <property type="entry name" value="Tryp_SPc"/>
    <property type="match status" value="1"/>
</dbReference>
<dbReference type="InterPro" id="IPR018114">
    <property type="entry name" value="TRYPSIN_HIS"/>
</dbReference>
<dbReference type="PROSITE" id="PS00135">
    <property type="entry name" value="TRYPSIN_SER"/>
    <property type="match status" value="1"/>
</dbReference>
<dbReference type="PROSITE" id="PS50240">
    <property type="entry name" value="TRYPSIN_DOM"/>
    <property type="match status" value="1"/>
</dbReference>
<comment type="caution">
    <text evidence="10">The sequence shown here is derived from an EMBL/GenBank/DDBJ whole genome shotgun (WGS) entry which is preliminary data.</text>
</comment>
<dbReference type="PANTHER" id="PTHR24252:SF8">
    <property type="entry name" value="ACROSIN"/>
    <property type="match status" value="1"/>
</dbReference>
<proteinExistence type="predicted"/>
<evidence type="ECO:0000313" key="10">
    <source>
        <dbReference type="EMBL" id="NWV41388.1"/>
    </source>
</evidence>
<dbReference type="PANTHER" id="PTHR24252">
    <property type="entry name" value="ACROSIN-RELATED"/>
    <property type="match status" value="1"/>
</dbReference>
<evidence type="ECO:0000256" key="2">
    <source>
        <dbReference type="ARBA" id="ARBA00012050"/>
    </source>
</evidence>
<evidence type="ECO:0000256" key="6">
    <source>
        <dbReference type="ARBA" id="ARBA00022825"/>
    </source>
</evidence>
<name>A0A7K6ESX5_9PASS</name>
<evidence type="ECO:0000256" key="1">
    <source>
        <dbReference type="ARBA" id="ARBA00001656"/>
    </source>
</evidence>
<dbReference type="Gene3D" id="2.40.10.10">
    <property type="entry name" value="Trypsin-like serine proteases"/>
    <property type="match status" value="2"/>
</dbReference>
<dbReference type="GO" id="GO:0007340">
    <property type="term" value="P:acrosome reaction"/>
    <property type="evidence" value="ECO:0007669"/>
    <property type="project" value="TreeGrafter"/>
</dbReference>
<sequence>VGGSDVPPGIGAWAGIASIRSLWRPPISIHICGGSLISSQWLLTAAHCFGNITNPLSEWAIILGTTSLSQSGPEVQLRRIKKVIIHEHYVPRMEYNDIALVELDRPVQCSKSIQLACVPGPTVRTTELKNCYIAGWGDRVVKCEFSERTSILQQANVHVVDRQLCNSSEWLNGMIFDFNVCSGKGGLGTCQGDSGGPLVCQDNSGDFYWQIGINSWGIGCARPKRPSVSTSTQFYYNWIQTHTGG</sequence>
<dbReference type="InterPro" id="IPR001314">
    <property type="entry name" value="Peptidase_S1A"/>
</dbReference>
<dbReference type="PRINTS" id="PR00722">
    <property type="entry name" value="CHYMOTRYPSIN"/>
</dbReference>
<dbReference type="SUPFAM" id="SSF50494">
    <property type="entry name" value="Trypsin-like serine proteases"/>
    <property type="match status" value="1"/>
</dbReference>
<gene>
    <name evidence="10" type="primary">Acr_9</name>
    <name evidence="10" type="ORF">GRAPIC_R03555</name>
</gene>
<dbReference type="InterPro" id="IPR033116">
    <property type="entry name" value="TRYPSIN_SER"/>
</dbReference>
<feature type="non-terminal residue" evidence="10">
    <location>
        <position position="245"/>
    </location>
</feature>
<dbReference type="Pfam" id="PF00089">
    <property type="entry name" value="Trypsin"/>
    <property type="match status" value="1"/>
</dbReference>
<dbReference type="AlphaFoldDB" id="A0A7K6ESX5"/>
<reference evidence="10 11" key="1">
    <citation type="submission" date="2019-09" db="EMBL/GenBank/DDBJ databases">
        <title>Bird 10,000 Genomes (B10K) Project - Family phase.</title>
        <authorList>
            <person name="Zhang G."/>
        </authorList>
    </citation>
    <scope>NUCLEOTIDE SEQUENCE [LARGE SCALE GENOMIC DNA]</scope>
    <source>
        <strain evidence="10">B10K-DU-029-50</strain>
        <tissue evidence="10">Heart</tissue>
    </source>
</reference>
<dbReference type="GO" id="GO:0006508">
    <property type="term" value="P:proteolysis"/>
    <property type="evidence" value="ECO:0007669"/>
    <property type="project" value="UniProtKB-KW"/>
</dbReference>
<dbReference type="Proteomes" id="UP000575029">
    <property type="component" value="Unassembled WGS sequence"/>
</dbReference>
<keyword evidence="7" id="KW-1015">Disulfide bond</keyword>
<keyword evidence="11" id="KW-1185">Reference proteome</keyword>
<evidence type="ECO:0000313" key="11">
    <source>
        <dbReference type="Proteomes" id="UP000575029"/>
    </source>
</evidence>
<accession>A0A7K6ESX5</accession>
<dbReference type="InterPro" id="IPR001254">
    <property type="entry name" value="Trypsin_dom"/>
</dbReference>
<organism evidence="10 11">
    <name type="scientific">Grantiella picta</name>
    <dbReference type="NCBI Taxonomy" id="266360"/>
    <lineage>
        <taxon>Eukaryota</taxon>
        <taxon>Metazoa</taxon>
        <taxon>Chordata</taxon>
        <taxon>Craniata</taxon>
        <taxon>Vertebrata</taxon>
        <taxon>Euteleostomi</taxon>
        <taxon>Archelosauria</taxon>
        <taxon>Archosauria</taxon>
        <taxon>Dinosauria</taxon>
        <taxon>Saurischia</taxon>
        <taxon>Theropoda</taxon>
        <taxon>Coelurosauria</taxon>
        <taxon>Aves</taxon>
        <taxon>Neognathae</taxon>
        <taxon>Neoaves</taxon>
        <taxon>Telluraves</taxon>
        <taxon>Australaves</taxon>
        <taxon>Passeriformes</taxon>
        <taxon>Meliphagoidea</taxon>
        <taxon>Meliphagidae</taxon>
        <taxon>Grantiella</taxon>
    </lineage>
</organism>
<feature type="domain" description="Peptidase S1" evidence="9">
    <location>
        <begin position="1"/>
        <end position="244"/>
    </location>
</feature>
<feature type="non-terminal residue" evidence="10">
    <location>
        <position position="1"/>
    </location>
</feature>
<evidence type="ECO:0000259" key="9">
    <source>
        <dbReference type="PROSITE" id="PS50240"/>
    </source>
</evidence>
<comment type="catalytic activity">
    <reaction evidence="1">
        <text>Preferential cleavage: Arg-|-Xaa, Lys-|-Xaa.</text>
        <dbReference type="EC" id="3.4.21.10"/>
    </reaction>
</comment>
<evidence type="ECO:0000256" key="4">
    <source>
        <dbReference type="ARBA" id="ARBA00022670"/>
    </source>
</evidence>
<dbReference type="EMBL" id="VZRM01006857">
    <property type="protein sequence ID" value="NWV41388.1"/>
    <property type="molecule type" value="Genomic_DNA"/>
</dbReference>